<sequence>MKKIEIKNNLAKLIKENRMFHSIILSGKNYAEVITVSNDLARMFFCEKTNIDNDKCNACKRFLSNNIIDYLKIGDGNLPITKVQVQEIISRFSLTSVEKFNKKVYVIDCAENLKNDAANSLLKFLEEPPINTFSILLTKNKTDILPTIRSRCNLINVENEKIIDCKNNILVDMLYKNKEDILLSNIDIKKIEKSELIKLSEDAYEIIKEKFPLNTNLFEVWLEFILDLKFSISKNISIDNWLINVTEVI</sequence>
<dbReference type="InterPro" id="IPR050238">
    <property type="entry name" value="DNA_Rep/Repair_Clamp_Loader"/>
</dbReference>
<dbReference type="PANTHER" id="PTHR11669:SF8">
    <property type="entry name" value="DNA POLYMERASE III SUBUNIT DELTA"/>
    <property type="match status" value="1"/>
</dbReference>
<organism evidence="1 2">
    <name type="scientific">Mesoplasma corruscae</name>
    <dbReference type="NCBI Taxonomy" id="216874"/>
    <lineage>
        <taxon>Bacteria</taxon>
        <taxon>Bacillati</taxon>
        <taxon>Mycoplasmatota</taxon>
        <taxon>Mollicutes</taxon>
        <taxon>Entomoplasmatales</taxon>
        <taxon>Entomoplasmataceae</taxon>
        <taxon>Mesoplasma</taxon>
    </lineage>
</organism>
<dbReference type="PANTHER" id="PTHR11669">
    <property type="entry name" value="REPLICATION FACTOR C / DNA POLYMERASE III GAMMA-TAU SUBUNIT"/>
    <property type="match status" value="1"/>
</dbReference>
<dbReference type="Pfam" id="PF13177">
    <property type="entry name" value="DNA_pol3_delta2"/>
    <property type="match status" value="1"/>
</dbReference>
<name>A0A2S5RH65_9MOLU</name>
<dbReference type="OrthoDB" id="9810148at2"/>
<protein>
    <submittedName>
        <fullName evidence="1">DNA polymerase III subunit delta</fullName>
    </submittedName>
</protein>
<accession>A0A2S5RH65</accession>
<dbReference type="Gene3D" id="3.40.50.300">
    <property type="entry name" value="P-loop containing nucleotide triphosphate hydrolases"/>
    <property type="match status" value="1"/>
</dbReference>
<reference evidence="1 2" key="1">
    <citation type="submission" date="2017-11" db="EMBL/GenBank/DDBJ databases">
        <title>Genome sequence of Mesoplasma corruscae ELCA-2 (ATCC 49579).</title>
        <authorList>
            <person name="Lo W.-S."/>
            <person name="Kuo C.-H."/>
        </authorList>
    </citation>
    <scope>NUCLEOTIDE SEQUENCE [LARGE SCALE GENOMIC DNA]</scope>
    <source>
        <strain evidence="1 2">ELCA-2</strain>
    </source>
</reference>
<evidence type="ECO:0000313" key="2">
    <source>
        <dbReference type="Proteomes" id="UP000239785"/>
    </source>
</evidence>
<proteinExistence type="predicted"/>
<dbReference type="GO" id="GO:0006261">
    <property type="term" value="P:DNA-templated DNA replication"/>
    <property type="evidence" value="ECO:0007669"/>
    <property type="project" value="TreeGrafter"/>
</dbReference>
<dbReference type="InterPro" id="IPR027417">
    <property type="entry name" value="P-loop_NTPase"/>
</dbReference>
<dbReference type="EMBL" id="PHNF01000001">
    <property type="protein sequence ID" value="PPE06679.1"/>
    <property type="molecule type" value="Genomic_DNA"/>
</dbReference>
<keyword evidence="2" id="KW-1185">Reference proteome</keyword>
<evidence type="ECO:0000313" key="1">
    <source>
        <dbReference type="EMBL" id="PPE06679.1"/>
    </source>
</evidence>
<dbReference type="Proteomes" id="UP000239785">
    <property type="component" value="Unassembled WGS sequence"/>
</dbReference>
<comment type="caution">
    <text evidence="1">The sequence shown here is derived from an EMBL/GenBank/DDBJ whole genome shotgun (WGS) entry which is preliminary data.</text>
</comment>
<gene>
    <name evidence="1" type="primary">holB</name>
    <name evidence="1" type="ORF">MCORR_v1c03100</name>
</gene>
<dbReference type="SUPFAM" id="SSF52540">
    <property type="entry name" value="P-loop containing nucleoside triphosphate hydrolases"/>
    <property type="match status" value="1"/>
</dbReference>
<dbReference type="RefSeq" id="WP_104207850.1">
    <property type="nucleotide sequence ID" value="NZ_PHNF01000001.1"/>
</dbReference>
<dbReference type="AlphaFoldDB" id="A0A2S5RH65"/>